<dbReference type="Proteomes" id="UP000000323">
    <property type="component" value="Chromosome 1"/>
</dbReference>
<keyword evidence="4 6" id="KW-1133">Transmembrane helix</keyword>
<dbReference type="PANTHER" id="PTHR39087">
    <property type="entry name" value="UPF0104 MEMBRANE PROTEIN MJ1595"/>
    <property type="match status" value="1"/>
</dbReference>
<dbReference type="NCBIfam" id="TIGR00374">
    <property type="entry name" value="flippase-like domain"/>
    <property type="match status" value="1"/>
</dbReference>
<reference evidence="8" key="1">
    <citation type="journal article" date="2010" name="Stand. Genomic Sci.">
        <title>Complete genome sequence of 'Thermobaculum terrenum' type strain (YNP1).</title>
        <authorList>
            <person name="Kiss H."/>
            <person name="Cleland D."/>
            <person name="Lapidus A."/>
            <person name="Lucas S."/>
            <person name="Glavina Del Rio T."/>
            <person name="Nolan M."/>
            <person name="Tice H."/>
            <person name="Han C."/>
            <person name="Goodwin L."/>
            <person name="Pitluck S."/>
            <person name="Liolios K."/>
            <person name="Ivanova N."/>
            <person name="Mavromatis K."/>
            <person name="Ovchinnikova G."/>
            <person name="Pati A."/>
            <person name="Chen A."/>
            <person name="Palaniappan K."/>
            <person name="Land M."/>
            <person name="Hauser L."/>
            <person name="Chang Y."/>
            <person name="Jeffries C."/>
            <person name="Lu M."/>
            <person name="Brettin T."/>
            <person name="Detter J."/>
            <person name="Goker M."/>
            <person name="Tindall B."/>
            <person name="Beck B."/>
            <person name="McDermott T."/>
            <person name="Woyke T."/>
            <person name="Bristow J."/>
            <person name="Eisen J."/>
            <person name="Markowitz V."/>
            <person name="Hugenholtz P."/>
            <person name="Kyrpides N."/>
            <person name="Klenk H."/>
            <person name="Cheng J."/>
        </authorList>
    </citation>
    <scope>NUCLEOTIDE SEQUENCE [LARGE SCALE GENOMIC DNA]</scope>
    <source>
        <strain evidence="8">ATCC BAA-798 / YNP1</strain>
    </source>
</reference>
<dbReference type="InterPro" id="IPR022791">
    <property type="entry name" value="L-PG_synthase/AglD"/>
</dbReference>
<keyword evidence="3 6" id="KW-0812">Transmembrane</keyword>
<dbReference type="HOGENOM" id="CLU_075280_0_0_0"/>
<accession>D1CD32</accession>
<dbReference type="AlphaFoldDB" id="D1CD32"/>
<feature type="transmembrane region" description="Helical" evidence="6">
    <location>
        <begin position="213"/>
        <end position="238"/>
    </location>
</feature>
<sequence length="346" mass="36636">MSDGNVSASVRALRGRLLLGFGLGLLVVLVLVMLTDLRKLASTLETFRWELVPLILGLTLFNYVLRFLKWHYYLGLIGVRGIRLSHSVAIFLSGLTMAMTPGKVGELLKSVLLRRVAGTPVSVSAPVVMAERLTDGVALIVLSLGGLYLFHVGGAMLGLIALGAALLVFVFVTESGRSLTMALAGMVPFVRERTHHVVALYESSRRLLAPRPLLLAVAIGIISWSGECLAFFLVLAGLGEEASWRLLVTAAFVLGASTLLGSASLMPGGLGVADASVTGLLLLVMPGAVTVPEAVAATLLIRFCTLWFGALVGVVTLLATRRMFEGGAPEVEDSLENSRTISDILS</sequence>
<keyword evidence="2" id="KW-1003">Cell membrane</keyword>
<feature type="transmembrane region" description="Helical" evidence="6">
    <location>
        <begin position="72"/>
        <end position="92"/>
    </location>
</feature>
<keyword evidence="8" id="KW-1185">Reference proteome</keyword>
<dbReference type="GO" id="GO:0005886">
    <property type="term" value="C:plasma membrane"/>
    <property type="evidence" value="ECO:0007669"/>
    <property type="project" value="UniProtKB-SubCell"/>
</dbReference>
<dbReference type="KEGG" id="ttr:Tter_1791"/>
<proteinExistence type="predicted"/>
<dbReference type="Pfam" id="PF03706">
    <property type="entry name" value="LPG_synthase_TM"/>
    <property type="match status" value="1"/>
</dbReference>
<protein>
    <submittedName>
        <fullName evidence="7">Uncharacterized protein</fullName>
    </submittedName>
</protein>
<keyword evidence="5 6" id="KW-0472">Membrane</keyword>
<evidence type="ECO:0000313" key="7">
    <source>
        <dbReference type="EMBL" id="ACZ42697.1"/>
    </source>
</evidence>
<comment type="subcellular location">
    <subcellularLocation>
        <location evidence="1">Cell membrane</location>
        <topology evidence="1">Multi-pass membrane protein</topology>
    </subcellularLocation>
</comment>
<dbReference type="PANTHER" id="PTHR39087:SF2">
    <property type="entry name" value="UPF0104 MEMBRANE PROTEIN MJ1595"/>
    <property type="match status" value="1"/>
</dbReference>
<gene>
    <name evidence="7" type="ordered locus">Tter_1791</name>
</gene>
<feature type="transmembrane region" description="Helical" evidence="6">
    <location>
        <begin position="47"/>
        <end position="65"/>
    </location>
</feature>
<evidence type="ECO:0000256" key="3">
    <source>
        <dbReference type="ARBA" id="ARBA00022692"/>
    </source>
</evidence>
<evidence type="ECO:0000256" key="6">
    <source>
        <dbReference type="SAM" id="Phobius"/>
    </source>
</evidence>
<name>D1CD32_THET1</name>
<dbReference type="RefSeq" id="WP_012875729.1">
    <property type="nucleotide sequence ID" value="NC_013525.1"/>
</dbReference>
<organism evidence="7 8">
    <name type="scientific">Thermobaculum terrenum (strain ATCC BAA-798 / CCMEE 7001 / YNP1)</name>
    <dbReference type="NCBI Taxonomy" id="525904"/>
    <lineage>
        <taxon>Bacteria</taxon>
        <taxon>Bacillati</taxon>
        <taxon>Chloroflexota</taxon>
        <taxon>Chloroflexia</taxon>
        <taxon>Candidatus Thermobaculales</taxon>
        <taxon>Candidatus Thermobaculaceae</taxon>
        <taxon>Thermobaculum</taxon>
    </lineage>
</organism>
<feature type="transmembrane region" description="Helical" evidence="6">
    <location>
        <begin position="148"/>
        <end position="172"/>
    </location>
</feature>
<evidence type="ECO:0000256" key="1">
    <source>
        <dbReference type="ARBA" id="ARBA00004651"/>
    </source>
</evidence>
<evidence type="ECO:0000256" key="2">
    <source>
        <dbReference type="ARBA" id="ARBA00022475"/>
    </source>
</evidence>
<evidence type="ECO:0000313" key="8">
    <source>
        <dbReference type="Proteomes" id="UP000000323"/>
    </source>
</evidence>
<evidence type="ECO:0000256" key="4">
    <source>
        <dbReference type="ARBA" id="ARBA00022989"/>
    </source>
</evidence>
<feature type="transmembrane region" description="Helical" evidence="6">
    <location>
        <begin position="244"/>
        <end position="263"/>
    </location>
</feature>
<feature type="transmembrane region" description="Helical" evidence="6">
    <location>
        <begin position="17"/>
        <end position="35"/>
    </location>
</feature>
<dbReference type="OrthoDB" id="9799911at2"/>
<dbReference type="STRING" id="525904.Tter_1791"/>
<dbReference type="EMBL" id="CP001825">
    <property type="protein sequence ID" value="ACZ42697.1"/>
    <property type="molecule type" value="Genomic_DNA"/>
</dbReference>
<dbReference type="eggNOG" id="COG0392">
    <property type="taxonomic scope" value="Bacteria"/>
</dbReference>
<evidence type="ECO:0000256" key="5">
    <source>
        <dbReference type="ARBA" id="ARBA00023136"/>
    </source>
</evidence>